<sequence length="38" mass="4312">MWVRDPPPLPPHAGRNLICLYAEIPDSFDKFSRCAAAR</sequence>
<dbReference type="AlphaFoldDB" id="A0A2Z5ZJN1"/>
<dbReference type="Proteomes" id="UP000270034">
    <property type="component" value="Chromosome"/>
</dbReference>
<evidence type="ECO:0000313" key="1">
    <source>
        <dbReference type="EMBL" id="BBC80539.1"/>
    </source>
</evidence>
<organism evidence="1 2">
    <name type="scientific">Acetobacter orientalis</name>
    <dbReference type="NCBI Taxonomy" id="146474"/>
    <lineage>
        <taxon>Bacteria</taxon>
        <taxon>Pseudomonadati</taxon>
        <taxon>Pseudomonadota</taxon>
        <taxon>Alphaproteobacteria</taxon>
        <taxon>Acetobacterales</taxon>
        <taxon>Acetobacteraceae</taxon>
        <taxon>Acetobacter</taxon>
    </lineage>
</organism>
<reference evidence="1 2" key="1">
    <citation type="submission" date="2018-02" db="EMBL/GenBank/DDBJ databases">
        <title>Acetobacter orientalis genome.</title>
        <authorList>
            <person name="Nakashima N."/>
            <person name="Tamura T."/>
        </authorList>
    </citation>
    <scope>NUCLEOTIDE SEQUENCE [LARGE SCALE GENOMIC DNA]</scope>
    <source>
        <strain evidence="1 2">FAN1</strain>
    </source>
</reference>
<accession>A0A2Z5ZJN1</accession>
<evidence type="ECO:0000313" key="2">
    <source>
        <dbReference type="Proteomes" id="UP000270034"/>
    </source>
</evidence>
<dbReference type="EMBL" id="AP018515">
    <property type="protein sequence ID" value="BBC80539.1"/>
    <property type="molecule type" value="Genomic_DNA"/>
</dbReference>
<proteinExistence type="predicted"/>
<protein>
    <submittedName>
        <fullName evidence="1">Uncharacterized protein</fullName>
    </submittedName>
</protein>
<gene>
    <name evidence="1" type="ORF">AcetOrient_orf03288</name>
</gene>
<dbReference type="KEGG" id="aot:AcetOri_orf03288"/>
<name>A0A2Z5ZJN1_9PROT</name>